<sequence length="93" mass="11166">MNEWDWELTETARRDFDGLDDHTRDRIVSKLDEIVTDEWREPPDHLEPLQGTPHEKLRIGQFRLGCRTDRTEQILYVLRIRKRGGDAYRSDDD</sequence>
<dbReference type="AlphaFoldDB" id="A0A0P7HYR0"/>
<dbReference type="Pfam" id="PF05016">
    <property type="entry name" value="ParE_toxin"/>
    <property type="match status" value="1"/>
</dbReference>
<accession>A0A0P7HYR0</accession>
<comment type="caution">
    <text evidence="2">The sequence shown here is derived from an EMBL/GenBank/DDBJ whole genome shotgun (WGS) entry which is preliminary data.</text>
</comment>
<name>A0A0P7HYR0_9EURY</name>
<dbReference type="InterPro" id="IPR007712">
    <property type="entry name" value="RelE/ParE_toxin"/>
</dbReference>
<dbReference type="InterPro" id="IPR035093">
    <property type="entry name" value="RelE/ParE_toxin_dom_sf"/>
</dbReference>
<keyword evidence="1" id="KW-1277">Toxin-antitoxin system</keyword>
<evidence type="ECO:0000256" key="1">
    <source>
        <dbReference type="ARBA" id="ARBA00022649"/>
    </source>
</evidence>
<dbReference type="RefSeq" id="WP_080506557.1">
    <property type="nucleotide sequence ID" value="NZ_LGUC01000001.1"/>
</dbReference>
<keyword evidence="3" id="KW-1185">Reference proteome</keyword>
<gene>
    <name evidence="2" type="ORF">SY89_00170</name>
</gene>
<organism evidence="2 3">
    <name type="scientific">Halolamina pelagica</name>
    <dbReference type="NCBI Taxonomy" id="699431"/>
    <lineage>
        <taxon>Archaea</taxon>
        <taxon>Methanobacteriati</taxon>
        <taxon>Methanobacteriota</taxon>
        <taxon>Stenosarchaea group</taxon>
        <taxon>Halobacteria</taxon>
        <taxon>Halobacteriales</taxon>
        <taxon>Haloferacaceae</taxon>
    </lineage>
</organism>
<dbReference type="Gene3D" id="3.30.2310.20">
    <property type="entry name" value="RelE-like"/>
    <property type="match status" value="1"/>
</dbReference>
<dbReference type="OrthoDB" id="159002at2157"/>
<dbReference type="SUPFAM" id="SSF143011">
    <property type="entry name" value="RelE-like"/>
    <property type="match status" value="1"/>
</dbReference>
<reference evidence="3" key="1">
    <citation type="submission" date="2013-11" db="EMBL/GenBank/DDBJ databases">
        <authorList>
            <person name="Hoang H.T."/>
            <person name="Killian M.L."/>
            <person name="Madson D.M."/>
            <person name="Arruda P.H.E."/>
            <person name="Sun D."/>
            <person name="Schwartz K.J."/>
            <person name="Yoon K."/>
        </authorList>
    </citation>
    <scope>NUCLEOTIDE SEQUENCE [LARGE SCALE GENOMIC DNA]</scope>
    <source>
        <strain evidence="3">CDK2</strain>
    </source>
</reference>
<proteinExistence type="predicted"/>
<dbReference type="Proteomes" id="UP000050535">
    <property type="component" value="Unassembled WGS sequence"/>
</dbReference>
<evidence type="ECO:0000313" key="3">
    <source>
        <dbReference type="Proteomes" id="UP000050535"/>
    </source>
</evidence>
<dbReference type="EMBL" id="LGUC01000001">
    <property type="protein sequence ID" value="KPN29457.1"/>
    <property type="molecule type" value="Genomic_DNA"/>
</dbReference>
<protein>
    <submittedName>
        <fullName evidence="2">Plasmid stabilization system protein</fullName>
    </submittedName>
</protein>
<dbReference type="PATRIC" id="fig|699431.3.peg.186"/>
<dbReference type="STRING" id="699431.SY89_00170"/>
<evidence type="ECO:0000313" key="2">
    <source>
        <dbReference type="EMBL" id="KPN29457.1"/>
    </source>
</evidence>